<dbReference type="KEGG" id="mefw:F1737_04390"/>
<keyword evidence="3" id="KW-1185">Reference proteome</keyword>
<keyword evidence="1" id="KW-1133">Transmembrane helix</keyword>
<feature type="transmembrane region" description="Helical" evidence="1">
    <location>
        <begin position="269"/>
        <end position="289"/>
    </location>
</feature>
<name>A0AA97FD23_9EURY</name>
<reference evidence="2 3" key="1">
    <citation type="submission" date="2019-09" db="EMBL/GenBank/DDBJ databases">
        <title>The complete genome of Methanoplanus sp. FWC-SCC4.</title>
        <authorList>
            <person name="Chen S.-C."/>
            <person name="Zhou Y.-Z."/>
            <person name="Lai M.-C."/>
        </authorList>
    </citation>
    <scope>NUCLEOTIDE SEQUENCE [LARGE SCALE GENOMIC DNA]</scope>
    <source>
        <strain evidence="2 3">FWC-SCC4</strain>
    </source>
</reference>
<accession>A0AA97FD23</accession>
<evidence type="ECO:0000313" key="2">
    <source>
        <dbReference type="EMBL" id="WOF15994.1"/>
    </source>
</evidence>
<dbReference type="EMBL" id="CP043875">
    <property type="protein sequence ID" value="WOF15994.1"/>
    <property type="molecule type" value="Genomic_DNA"/>
</dbReference>
<sequence length="295" mass="32858">MKKYYLLLSLLLALAIFQPAAAGNYTSLEVWSVNGETISFSDINTIEFDAAEKHSAIAEVTLSGIQPGTIDLKFHQLNGNVIPGQILYTRSGVLDSTGEYTLALGNESKSWSGLENYLDKIFLAAYVKDLDSNEIGLLITDVWIGNTVSGYANSVFSSVPDLGNFPVTKIEITSSDKIRVDIKYAEFGEVQKEIKDEDFNVLSWMGRLFEFVANAGGILFQIIAIFKFLFIDHFLSIIVLYESVCMAYAAANSRDIFSFCKKLIRYNKALFEAIIGFINVIISIFHKIIDAIKIF</sequence>
<dbReference type="Proteomes" id="UP001301797">
    <property type="component" value="Chromosome"/>
</dbReference>
<dbReference type="AlphaFoldDB" id="A0AA97FD23"/>
<organism evidence="2 3">
    <name type="scientific">Methanochimaera problematica</name>
    <dbReference type="NCBI Taxonomy" id="2609417"/>
    <lineage>
        <taxon>Archaea</taxon>
        <taxon>Methanobacteriati</taxon>
        <taxon>Methanobacteriota</taxon>
        <taxon>Stenosarchaea group</taxon>
        <taxon>Methanomicrobia</taxon>
        <taxon>Methanomicrobiales</taxon>
        <taxon>Methanomicrobiaceae</taxon>
        <taxon>Methanochimaera</taxon>
    </lineage>
</organism>
<dbReference type="GeneID" id="85229385"/>
<feature type="transmembrane region" description="Helical" evidence="1">
    <location>
        <begin position="228"/>
        <end position="249"/>
    </location>
</feature>
<gene>
    <name evidence="2" type="ORF">F1737_04390</name>
</gene>
<proteinExistence type="predicted"/>
<keyword evidence="1" id="KW-0812">Transmembrane</keyword>
<evidence type="ECO:0000313" key="3">
    <source>
        <dbReference type="Proteomes" id="UP001301797"/>
    </source>
</evidence>
<evidence type="ECO:0000256" key="1">
    <source>
        <dbReference type="SAM" id="Phobius"/>
    </source>
</evidence>
<keyword evidence="1" id="KW-0472">Membrane</keyword>
<dbReference type="RefSeq" id="WP_317137567.1">
    <property type="nucleotide sequence ID" value="NZ_CP043875.1"/>
</dbReference>
<protein>
    <submittedName>
        <fullName evidence="2">Uncharacterized protein</fullName>
    </submittedName>
</protein>